<evidence type="ECO:0000313" key="2">
    <source>
        <dbReference type="Proteomes" id="UP001642484"/>
    </source>
</evidence>
<dbReference type="GO" id="GO:0004386">
    <property type="term" value="F:helicase activity"/>
    <property type="evidence" value="ECO:0007669"/>
    <property type="project" value="UniProtKB-KW"/>
</dbReference>
<gene>
    <name evidence="1" type="ORF">CCMP2556_LOCUS20146</name>
</gene>
<comment type="caution">
    <text evidence="1">The sequence shown here is derived from an EMBL/GenBank/DDBJ whole genome shotgun (WGS) entry which is preliminary data.</text>
</comment>
<accession>A0ABP0LBS7</accession>
<organism evidence="1 2">
    <name type="scientific">Durusdinium trenchii</name>
    <dbReference type="NCBI Taxonomy" id="1381693"/>
    <lineage>
        <taxon>Eukaryota</taxon>
        <taxon>Sar</taxon>
        <taxon>Alveolata</taxon>
        <taxon>Dinophyceae</taxon>
        <taxon>Suessiales</taxon>
        <taxon>Symbiodiniaceae</taxon>
        <taxon>Durusdinium</taxon>
    </lineage>
</organism>
<name>A0ABP0LBS7_9DINO</name>
<keyword evidence="2" id="KW-1185">Reference proteome</keyword>
<proteinExistence type="predicted"/>
<dbReference type="EMBL" id="CAXAMN010011714">
    <property type="protein sequence ID" value="CAK9036063.1"/>
    <property type="molecule type" value="Genomic_DNA"/>
</dbReference>
<dbReference type="Proteomes" id="UP001642484">
    <property type="component" value="Unassembled WGS sequence"/>
</dbReference>
<sequence>MSKRKRRKLEQLAQKNASKEVRAEVLEQLKAVKLTPDQAELLKASQSTRLSKREQKAMAQRRAQLGIPLTSDMKETLRRRPRQLKPKVENDEDKTINSMLV</sequence>
<reference evidence="1 2" key="1">
    <citation type="submission" date="2024-02" db="EMBL/GenBank/DDBJ databases">
        <authorList>
            <person name="Chen Y."/>
            <person name="Shah S."/>
            <person name="Dougan E. K."/>
            <person name="Thang M."/>
            <person name="Chan C."/>
        </authorList>
    </citation>
    <scope>NUCLEOTIDE SEQUENCE [LARGE SCALE GENOMIC DNA]</scope>
</reference>
<protein>
    <submittedName>
        <fullName evidence="1">Uncharacterized protein</fullName>
    </submittedName>
</protein>
<evidence type="ECO:0000313" key="1">
    <source>
        <dbReference type="EMBL" id="CAK9036063.1"/>
    </source>
</evidence>